<protein>
    <submittedName>
        <fullName evidence="2">Uncharacterized protein</fullName>
    </submittedName>
</protein>
<proteinExistence type="predicted"/>
<dbReference type="InParanoid" id="G0MIE8"/>
<organism evidence="3">
    <name type="scientific">Caenorhabditis brenneri</name>
    <name type="common">Nematode worm</name>
    <dbReference type="NCBI Taxonomy" id="135651"/>
    <lineage>
        <taxon>Eukaryota</taxon>
        <taxon>Metazoa</taxon>
        <taxon>Ecdysozoa</taxon>
        <taxon>Nematoda</taxon>
        <taxon>Chromadorea</taxon>
        <taxon>Rhabditida</taxon>
        <taxon>Rhabditina</taxon>
        <taxon>Rhabditomorpha</taxon>
        <taxon>Rhabditoidea</taxon>
        <taxon>Rhabditidae</taxon>
        <taxon>Peloderinae</taxon>
        <taxon>Caenorhabditis</taxon>
    </lineage>
</organism>
<dbReference type="HOGENOM" id="CLU_2335492_0_0_1"/>
<evidence type="ECO:0000313" key="2">
    <source>
        <dbReference type="EMBL" id="EGT59388.1"/>
    </source>
</evidence>
<reference evidence="3" key="1">
    <citation type="submission" date="2011-07" db="EMBL/GenBank/DDBJ databases">
        <authorList>
            <consortium name="Caenorhabditis brenneri Sequencing and Analysis Consortium"/>
            <person name="Wilson R.K."/>
        </authorList>
    </citation>
    <scope>NUCLEOTIDE SEQUENCE [LARGE SCALE GENOMIC DNA]</scope>
    <source>
        <strain evidence="3">PB2801</strain>
    </source>
</reference>
<feature type="signal peptide" evidence="1">
    <location>
        <begin position="1"/>
        <end position="20"/>
    </location>
</feature>
<dbReference type="AlphaFoldDB" id="G0MIE8"/>
<dbReference type="OMA" id="ILYWCIA"/>
<feature type="chain" id="PRO_5003403123" evidence="1">
    <location>
        <begin position="21"/>
        <end position="98"/>
    </location>
</feature>
<gene>
    <name evidence="2" type="ORF">CAEBREN_08553</name>
</gene>
<accession>G0MIE8</accession>
<dbReference type="Proteomes" id="UP000008068">
    <property type="component" value="Unassembled WGS sequence"/>
</dbReference>
<keyword evidence="1" id="KW-0732">Signal</keyword>
<evidence type="ECO:0000313" key="3">
    <source>
        <dbReference type="Proteomes" id="UP000008068"/>
    </source>
</evidence>
<dbReference type="EMBL" id="GL379795">
    <property type="protein sequence ID" value="EGT59388.1"/>
    <property type="molecule type" value="Genomic_DNA"/>
</dbReference>
<evidence type="ECO:0000256" key="1">
    <source>
        <dbReference type="SAM" id="SignalP"/>
    </source>
</evidence>
<name>G0MIE8_CAEBE</name>
<sequence length="98" mass="11291">MPRYILYWCIACFFINGIQSSIIDNRTTNDTTTAYNGTYIRSVRNYDKPSPMYLPGPYRTDFPPIRVEPVTQGIYTVWNACKGSDCNIGYVASKKIRF</sequence>
<dbReference type="eggNOG" id="ENOG502TJ7F">
    <property type="taxonomic scope" value="Eukaryota"/>
</dbReference>
<keyword evidence="3" id="KW-1185">Reference proteome</keyword>